<evidence type="ECO:0000256" key="1">
    <source>
        <dbReference type="ARBA" id="ARBA00004123"/>
    </source>
</evidence>
<dbReference type="InterPro" id="IPR017970">
    <property type="entry name" value="Homeobox_CS"/>
</dbReference>
<evidence type="ECO:0000256" key="10">
    <source>
        <dbReference type="ARBA" id="ARBA00070859"/>
    </source>
</evidence>
<dbReference type="Ensembl" id="ENSPKIT00000019550.1">
    <property type="protein sequence ID" value="ENSPKIP00000038557.1"/>
    <property type="gene ID" value="ENSPKIG00000016272.1"/>
</dbReference>
<dbReference type="PANTHER" id="PTHR46808">
    <property type="entry name" value="H2.0-LIKE HOMEOBOX PROTEIN"/>
    <property type="match status" value="1"/>
</dbReference>
<keyword evidence="4 12" id="KW-0238">DNA-binding</keyword>
<dbReference type="GO" id="GO:0000981">
    <property type="term" value="F:DNA-binding transcription factor activity, RNA polymerase II-specific"/>
    <property type="evidence" value="ECO:0007669"/>
    <property type="project" value="InterPro"/>
</dbReference>
<feature type="domain" description="Homeobox" evidence="15">
    <location>
        <begin position="216"/>
        <end position="276"/>
    </location>
</feature>
<organism evidence="16 17">
    <name type="scientific">Paramormyrops kingsleyae</name>
    <dbReference type="NCBI Taxonomy" id="1676925"/>
    <lineage>
        <taxon>Eukaryota</taxon>
        <taxon>Metazoa</taxon>
        <taxon>Chordata</taxon>
        <taxon>Craniata</taxon>
        <taxon>Vertebrata</taxon>
        <taxon>Euteleostomi</taxon>
        <taxon>Actinopterygii</taxon>
        <taxon>Neopterygii</taxon>
        <taxon>Teleostei</taxon>
        <taxon>Osteoglossocephala</taxon>
        <taxon>Osteoglossomorpha</taxon>
        <taxon>Osteoglossiformes</taxon>
        <taxon>Mormyridae</taxon>
        <taxon>Paramormyrops</taxon>
    </lineage>
</organism>
<evidence type="ECO:0000256" key="5">
    <source>
        <dbReference type="ARBA" id="ARBA00023155"/>
    </source>
</evidence>
<evidence type="ECO:0000259" key="15">
    <source>
        <dbReference type="PROSITE" id="PS50071"/>
    </source>
</evidence>
<sequence>MYARMMYGHTAETNNFYSFDLNFLSSSYSSKLFFDSRKKCQLSFADSPLIPGYSAGTALFACRGPLQPSGSQLRCAAANTEPLNGCRTWANQAYLNYRYGMERDPTPSQPSVAQSGSLKFGIDRILSTDFDIKAKEASTFRDLVSTVSREGFSGLSCYVHSATDRYYSSLDTRNASSAPRSDGDAAREISQHQIQEGYPGPYAVLAKDAAPQTNRRKRSWSRAVFSNLQRMGLEKRFEVQKYVTKPDRKQLAAMLGLTDAQVKVWFQNRRMKWRHSKETQTQKNKAQQTNCLIAGSLEAVQKDHESGCESEGTESEFDDGRQG</sequence>
<dbReference type="FunFam" id="1.10.10.60:FF:000249">
    <property type="entry name" value="H2.0-like homeobox protein"/>
    <property type="match status" value="1"/>
</dbReference>
<reference evidence="16" key="1">
    <citation type="submission" date="2025-08" db="UniProtKB">
        <authorList>
            <consortium name="Ensembl"/>
        </authorList>
    </citation>
    <scope>IDENTIFICATION</scope>
</reference>
<comment type="subcellular location">
    <subcellularLocation>
        <location evidence="1 12 13">Nucleus</location>
    </subcellularLocation>
</comment>
<keyword evidence="17" id="KW-1185">Reference proteome</keyword>
<protein>
    <recommendedName>
        <fullName evidence="10">H2.0-like homeobox protein</fullName>
    </recommendedName>
    <alternativeName>
        <fullName evidence="11">Homeobox protein HLX1</fullName>
    </alternativeName>
</protein>
<dbReference type="GeneTree" id="ENSGT00950000183093"/>
<dbReference type="InterPro" id="IPR052497">
    <property type="entry name" value="H2.0_Homeobox_TF"/>
</dbReference>
<dbReference type="InterPro" id="IPR009057">
    <property type="entry name" value="Homeodomain-like_sf"/>
</dbReference>
<evidence type="ECO:0000256" key="7">
    <source>
        <dbReference type="ARBA" id="ARBA00023242"/>
    </source>
</evidence>
<dbReference type="PROSITE" id="PS00027">
    <property type="entry name" value="HOMEOBOX_1"/>
    <property type="match status" value="1"/>
</dbReference>
<dbReference type="GO" id="GO:0005634">
    <property type="term" value="C:nucleus"/>
    <property type="evidence" value="ECO:0007669"/>
    <property type="project" value="UniProtKB-SubCell"/>
</dbReference>
<evidence type="ECO:0000256" key="9">
    <source>
        <dbReference type="ARBA" id="ARBA00056583"/>
    </source>
</evidence>
<keyword evidence="7 12" id="KW-0539">Nucleus</keyword>
<dbReference type="SMART" id="SM00389">
    <property type="entry name" value="HOX"/>
    <property type="match status" value="1"/>
</dbReference>
<evidence type="ECO:0000256" key="2">
    <source>
        <dbReference type="ARBA" id="ARBA00022782"/>
    </source>
</evidence>
<evidence type="ECO:0000256" key="14">
    <source>
        <dbReference type="SAM" id="MobiDB-lite"/>
    </source>
</evidence>
<dbReference type="SUPFAM" id="SSF46689">
    <property type="entry name" value="Homeodomain-like"/>
    <property type="match status" value="1"/>
</dbReference>
<dbReference type="GO" id="GO:0030154">
    <property type="term" value="P:cell differentiation"/>
    <property type="evidence" value="ECO:0007669"/>
    <property type="project" value="UniProtKB-KW"/>
</dbReference>
<dbReference type="InterPro" id="IPR000047">
    <property type="entry name" value="HTH_motif"/>
</dbReference>
<feature type="DNA-binding region" description="Homeobox" evidence="12">
    <location>
        <begin position="218"/>
        <end position="277"/>
    </location>
</feature>
<dbReference type="OrthoDB" id="9071344at2759"/>
<feature type="region of interest" description="Disordered" evidence="14">
    <location>
        <begin position="302"/>
        <end position="323"/>
    </location>
</feature>
<keyword evidence="2" id="KW-0221">Differentiation</keyword>
<keyword evidence="5 12" id="KW-0371">Homeobox</keyword>
<evidence type="ECO:0000256" key="8">
    <source>
        <dbReference type="ARBA" id="ARBA00038504"/>
    </source>
</evidence>
<dbReference type="Pfam" id="PF00046">
    <property type="entry name" value="Homeodomain"/>
    <property type="match status" value="1"/>
</dbReference>
<comment type="function">
    <text evidence="9">Transcription factor required for TBX21/T-bet-dependent maturation of Th1 cells as well as maintenance of Th1-specific gene expression. Involved in embryogenesis and hematopoiesis.</text>
</comment>
<dbReference type="Proteomes" id="UP000261540">
    <property type="component" value="Unplaced"/>
</dbReference>
<proteinExistence type="inferred from homology"/>
<dbReference type="PRINTS" id="PR00024">
    <property type="entry name" value="HOMEOBOX"/>
</dbReference>
<dbReference type="AlphaFoldDB" id="A0A3B3T5X4"/>
<evidence type="ECO:0000256" key="4">
    <source>
        <dbReference type="ARBA" id="ARBA00023125"/>
    </source>
</evidence>
<dbReference type="PANTHER" id="PTHR46808:SF1">
    <property type="entry name" value="H2.0-LIKE HOMEOBOX PROTEIN"/>
    <property type="match status" value="1"/>
</dbReference>
<evidence type="ECO:0000313" key="17">
    <source>
        <dbReference type="Proteomes" id="UP000261540"/>
    </source>
</evidence>
<dbReference type="InterPro" id="IPR020479">
    <property type="entry name" value="HD_metazoa"/>
</dbReference>
<dbReference type="GO" id="GO:0043565">
    <property type="term" value="F:sequence-specific DNA binding"/>
    <property type="evidence" value="ECO:0007669"/>
    <property type="project" value="TreeGrafter"/>
</dbReference>
<dbReference type="PRINTS" id="PR00031">
    <property type="entry name" value="HTHREPRESSR"/>
</dbReference>
<dbReference type="PROSITE" id="PS50071">
    <property type="entry name" value="HOMEOBOX_2"/>
    <property type="match status" value="1"/>
</dbReference>
<evidence type="ECO:0000256" key="12">
    <source>
        <dbReference type="PROSITE-ProRule" id="PRU00108"/>
    </source>
</evidence>
<evidence type="ECO:0000256" key="13">
    <source>
        <dbReference type="RuleBase" id="RU000682"/>
    </source>
</evidence>
<evidence type="ECO:0000256" key="6">
    <source>
        <dbReference type="ARBA" id="ARBA00023163"/>
    </source>
</evidence>
<dbReference type="Gene3D" id="1.10.10.60">
    <property type="entry name" value="Homeodomain-like"/>
    <property type="match status" value="1"/>
</dbReference>
<evidence type="ECO:0000313" key="16">
    <source>
        <dbReference type="Ensembl" id="ENSPKIP00000038557.1"/>
    </source>
</evidence>
<comment type="similarity">
    <text evidence="8">Belongs to the H2.0 homeobox family.</text>
</comment>
<dbReference type="InterPro" id="IPR001356">
    <property type="entry name" value="HD"/>
</dbReference>
<dbReference type="CDD" id="cd00086">
    <property type="entry name" value="homeodomain"/>
    <property type="match status" value="1"/>
</dbReference>
<keyword evidence="6" id="KW-0804">Transcription</keyword>
<evidence type="ECO:0000256" key="3">
    <source>
        <dbReference type="ARBA" id="ARBA00023015"/>
    </source>
</evidence>
<keyword evidence="3" id="KW-0805">Transcription regulation</keyword>
<evidence type="ECO:0000256" key="11">
    <source>
        <dbReference type="ARBA" id="ARBA00081876"/>
    </source>
</evidence>
<accession>A0A3B3T5X4</accession>
<reference evidence="16" key="2">
    <citation type="submission" date="2025-09" db="UniProtKB">
        <authorList>
            <consortium name="Ensembl"/>
        </authorList>
    </citation>
    <scope>IDENTIFICATION</scope>
</reference>
<name>A0A3B3T5X4_9TELE</name>